<evidence type="ECO:0000256" key="4">
    <source>
        <dbReference type="PROSITE-ProRule" id="PRU00024"/>
    </source>
</evidence>
<dbReference type="InterPro" id="IPR017907">
    <property type="entry name" value="Znf_RING_CS"/>
</dbReference>
<keyword evidence="2 4" id="KW-0863">Zinc-finger</keyword>
<evidence type="ECO:0000256" key="3">
    <source>
        <dbReference type="ARBA" id="ARBA00022833"/>
    </source>
</evidence>
<protein>
    <submittedName>
        <fullName evidence="8">Uncharacterized protein LOC111119861</fullName>
    </submittedName>
</protein>
<name>A0A8B8CJU3_CRAVI</name>
<dbReference type="Gene3D" id="3.30.420.40">
    <property type="match status" value="1"/>
</dbReference>
<dbReference type="PROSITE" id="PS50119">
    <property type="entry name" value="ZF_BBOX"/>
    <property type="match status" value="1"/>
</dbReference>
<dbReference type="SUPFAM" id="SSF57845">
    <property type="entry name" value="B-box zinc-binding domain"/>
    <property type="match status" value="1"/>
</dbReference>
<dbReference type="Pfam" id="PF00097">
    <property type="entry name" value="zf-C3HC4"/>
    <property type="match status" value="1"/>
</dbReference>
<gene>
    <name evidence="8" type="primary">LOC111119861</name>
</gene>
<accession>A0A8B8CJU3</accession>
<evidence type="ECO:0000256" key="1">
    <source>
        <dbReference type="ARBA" id="ARBA00022723"/>
    </source>
</evidence>
<dbReference type="SUPFAM" id="SSF57850">
    <property type="entry name" value="RING/U-box"/>
    <property type="match status" value="1"/>
</dbReference>
<dbReference type="InterPro" id="IPR013087">
    <property type="entry name" value="Znf_C2H2_type"/>
</dbReference>
<dbReference type="CDD" id="cd19757">
    <property type="entry name" value="Bbox1"/>
    <property type="match status" value="1"/>
</dbReference>
<feature type="domain" description="RING-type" evidence="5">
    <location>
        <begin position="13"/>
        <end position="61"/>
    </location>
</feature>
<keyword evidence="3" id="KW-0862">Zinc</keyword>
<dbReference type="GO" id="GO:0008270">
    <property type="term" value="F:zinc ion binding"/>
    <property type="evidence" value="ECO:0007669"/>
    <property type="project" value="UniProtKB-KW"/>
</dbReference>
<dbReference type="Gene3D" id="3.30.160.60">
    <property type="entry name" value="Classic Zinc Finger"/>
    <property type="match status" value="1"/>
</dbReference>
<dbReference type="KEGG" id="cvn:111119861"/>
<dbReference type="GeneID" id="111119861"/>
<dbReference type="RefSeq" id="XP_022316113.1">
    <property type="nucleotide sequence ID" value="XM_022460405.1"/>
</dbReference>
<dbReference type="AlphaFoldDB" id="A0A8B8CJU3"/>
<evidence type="ECO:0000259" key="6">
    <source>
        <dbReference type="PROSITE" id="PS50119"/>
    </source>
</evidence>
<dbReference type="PANTHER" id="PTHR25462:SF296">
    <property type="entry name" value="MEIOTIC P26, ISOFORM F"/>
    <property type="match status" value="1"/>
</dbReference>
<feature type="domain" description="B box-type" evidence="6">
    <location>
        <begin position="98"/>
        <end position="147"/>
    </location>
</feature>
<dbReference type="OrthoDB" id="6105938at2759"/>
<evidence type="ECO:0000259" key="5">
    <source>
        <dbReference type="PROSITE" id="PS50089"/>
    </source>
</evidence>
<dbReference type="Gene3D" id="3.30.40.10">
    <property type="entry name" value="Zinc/RING finger domain, C3HC4 (zinc finger)"/>
    <property type="match status" value="1"/>
</dbReference>
<evidence type="ECO:0000256" key="2">
    <source>
        <dbReference type="ARBA" id="ARBA00022771"/>
    </source>
</evidence>
<dbReference type="InterPro" id="IPR001841">
    <property type="entry name" value="Znf_RING"/>
</dbReference>
<dbReference type="SMART" id="SM00184">
    <property type="entry name" value="RING"/>
    <property type="match status" value="1"/>
</dbReference>
<proteinExistence type="predicted"/>
<evidence type="ECO:0000313" key="8">
    <source>
        <dbReference type="RefSeq" id="XP_022316113.1"/>
    </source>
</evidence>
<sequence>MAASDNVGSVFDCPICFDKLNIPKYLPCLHTFCETCIRSVINTYLLDKNNHTKILICPVCRIKIKPPFSNITADEWAKHLPLNHQLIAFKDSCLNEDKTVLECDSCRVSDGKRITAIYRCQQCEDNLCKACFEIIHKRIPKHTAVDLRKTKEKTETLEKCFAHPGKSIQIYCFDHEKFGCSFCLTNVHFKCNVLSLDKISENDLEKSTKRLIEGTRQMVHSTRIGIEAKKKNIKRLQEREDEIIQTVACKINDIKQRLDSVFSQLKRSINKTNKEKISDLSIGLTELLSFNDALLQTEKAASTIMEKGNKNEIIIAMEKTKKEVFSLLKGLASQTHQMKVAEINWNYVNIIGTLCNLKKIGDVRYCFQCANWVSEIQRNFHEMEKEVNLKMLAYGRIEMKQLNPRRILQVHTKDFCTTVADKPVVIAVYIGDKSWNYSFSFRPEWSKVLVESQHMQRTDGVHNVPSLLLNPDKTFNAFGYEAQENYSGLCEDHNEKRYYYFENITSIFESGQNIDEQTNMTDISGKDMGALEVFKLAIKYLTLDIFKMISDFNLGEAKFVIVVASHWNENTRRFLREVTSKVGIQRPLIVLKAEAAFFHYQYSAAKGNFEGKRTVEGKQFFTADLGDQNSTLTVHRGNEDGHSDEVLKMGIGSWGLQSLVADFESFLAEVFGDGTMQNFKTNFTNCYLDMIRHLKSKLRWQGTNELRISDFPAGTIEECRLDAPWSSFQEAIEMSAFAGKIHIRKTSKTLVCERDLVFEKVFEKTIAKIKTNLKDVMDMEDIDTLLMIGSFAECRVIQNALRETLSPKRVVVVTNEEVRSGGVYIGHMTK</sequence>
<dbReference type="InterPro" id="IPR047153">
    <property type="entry name" value="TRIM45/56/19-like"/>
</dbReference>
<keyword evidence="7" id="KW-1185">Reference proteome</keyword>
<organism evidence="7 8">
    <name type="scientific">Crassostrea virginica</name>
    <name type="common">Eastern oyster</name>
    <dbReference type="NCBI Taxonomy" id="6565"/>
    <lineage>
        <taxon>Eukaryota</taxon>
        <taxon>Metazoa</taxon>
        <taxon>Spiralia</taxon>
        <taxon>Lophotrochozoa</taxon>
        <taxon>Mollusca</taxon>
        <taxon>Bivalvia</taxon>
        <taxon>Autobranchia</taxon>
        <taxon>Pteriomorphia</taxon>
        <taxon>Ostreida</taxon>
        <taxon>Ostreoidea</taxon>
        <taxon>Ostreidae</taxon>
        <taxon>Crassostrea</taxon>
    </lineage>
</organism>
<dbReference type="InterPro" id="IPR013083">
    <property type="entry name" value="Znf_RING/FYVE/PHD"/>
</dbReference>
<evidence type="ECO:0000313" key="7">
    <source>
        <dbReference type="Proteomes" id="UP000694844"/>
    </source>
</evidence>
<dbReference type="PROSITE" id="PS00028">
    <property type="entry name" value="ZINC_FINGER_C2H2_1"/>
    <property type="match status" value="1"/>
</dbReference>
<dbReference type="Proteomes" id="UP000694844">
    <property type="component" value="Chromosome 2"/>
</dbReference>
<dbReference type="InterPro" id="IPR000315">
    <property type="entry name" value="Znf_B-box"/>
</dbReference>
<dbReference type="InterPro" id="IPR018957">
    <property type="entry name" value="Znf_C3HC4_RING-type"/>
</dbReference>
<dbReference type="PANTHER" id="PTHR25462">
    <property type="entry name" value="BONUS, ISOFORM C-RELATED"/>
    <property type="match status" value="1"/>
</dbReference>
<dbReference type="CDD" id="cd10229">
    <property type="entry name" value="ASKHA_NBD_HSP70_HSPA12"/>
    <property type="match status" value="1"/>
</dbReference>
<dbReference type="PROSITE" id="PS00518">
    <property type="entry name" value="ZF_RING_1"/>
    <property type="match status" value="1"/>
</dbReference>
<reference evidence="8" key="1">
    <citation type="submission" date="2025-08" db="UniProtKB">
        <authorList>
            <consortium name="RefSeq"/>
        </authorList>
    </citation>
    <scope>IDENTIFICATION</scope>
    <source>
        <tissue evidence="8">Whole sample</tissue>
    </source>
</reference>
<keyword evidence="1" id="KW-0479">Metal-binding</keyword>
<dbReference type="PROSITE" id="PS50089">
    <property type="entry name" value="ZF_RING_2"/>
    <property type="match status" value="1"/>
</dbReference>